<accession>A0A8K0SJJ0</accession>
<dbReference type="SUPFAM" id="SSF81383">
    <property type="entry name" value="F-box domain"/>
    <property type="match status" value="1"/>
</dbReference>
<sequence>MPPPPGSVPKTMPLPSTSSSFSSPFPPSGRRGSGPGGLGILPDTVLVQIFQTVSRHDLCSVSRLNRRCHALADAVLYKTVQFLTPELHLLFSESLSRRPRRGSAIHDIKLAYPASELSRLAPSAHHHAPGPGPGHASASFGFDSLSRALSTMSNLENLDVEVPEALLHGIGQLFNGPFDLACLRSCTLFYQADNDDYWDLRENIHVFAHPTLETLTIRRAKLDYRGFDLMERPHMTALKRLHLIECDINDDALSDLLVFPKALKEFVMTQLPEPVPELEESSDNIRHYFSALTSARESLESITIDFPTLRGPRALRLREFEALRSLRINWDYHLLGSTSKKPRVESVGLPPELEALEFFNPLGTDDEVTELLVSMIQTVHVTARHLTTLTVVEGDDGVPKEVLEACKAQPQLTLDIIGQMDVDSDD</sequence>
<dbReference type="EMBL" id="JAGPNK010000013">
    <property type="protein sequence ID" value="KAH7309814.1"/>
    <property type="molecule type" value="Genomic_DNA"/>
</dbReference>
<comment type="caution">
    <text evidence="3">The sequence shown here is derived from an EMBL/GenBank/DDBJ whole genome shotgun (WGS) entry which is preliminary data.</text>
</comment>
<dbReference type="SUPFAM" id="SSF52047">
    <property type="entry name" value="RNI-like"/>
    <property type="match status" value="1"/>
</dbReference>
<dbReference type="InterPro" id="IPR036047">
    <property type="entry name" value="F-box-like_dom_sf"/>
</dbReference>
<protein>
    <recommendedName>
        <fullName evidence="2">F-box domain-containing protein</fullName>
    </recommendedName>
</protein>
<evidence type="ECO:0000256" key="1">
    <source>
        <dbReference type="SAM" id="MobiDB-lite"/>
    </source>
</evidence>
<feature type="domain" description="F-box" evidence="2">
    <location>
        <begin position="35"/>
        <end position="80"/>
    </location>
</feature>
<evidence type="ECO:0000313" key="4">
    <source>
        <dbReference type="Proteomes" id="UP000813444"/>
    </source>
</evidence>
<gene>
    <name evidence="3" type="ORF">B0I35DRAFT_440678</name>
</gene>
<evidence type="ECO:0000313" key="3">
    <source>
        <dbReference type="EMBL" id="KAH7309814.1"/>
    </source>
</evidence>
<feature type="compositionally biased region" description="Low complexity" evidence="1">
    <location>
        <begin position="13"/>
        <end position="23"/>
    </location>
</feature>
<name>A0A8K0SJJ0_9HYPO</name>
<reference evidence="3" key="1">
    <citation type="journal article" date="2021" name="Nat. Commun.">
        <title>Genetic determinants of endophytism in the Arabidopsis root mycobiome.</title>
        <authorList>
            <person name="Mesny F."/>
            <person name="Miyauchi S."/>
            <person name="Thiergart T."/>
            <person name="Pickel B."/>
            <person name="Atanasova L."/>
            <person name="Karlsson M."/>
            <person name="Huettel B."/>
            <person name="Barry K.W."/>
            <person name="Haridas S."/>
            <person name="Chen C."/>
            <person name="Bauer D."/>
            <person name="Andreopoulos W."/>
            <person name="Pangilinan J."/>
            <person name="LaButti K."/>
            <person name="Riley R."/>
            <person name="Lipzen A."/>
            <person name="Clum A."/>
            <person name="Drula E."/>
            <person name="Henrissat B."/>
            <person name="Kohler A."/>
            <person name="Grigoriev I.V."/>
            <person name="Martin F.M."/>
            <person name="Hacquard S."/>
        </authorList>
    </citation>
    <scope>NUCLEOTIDE SEQUENCE</scope>
    <source>
        <strain evidence="3">MPI-CAGE-CH-0235</strain>
    </source>
</reference>
<dbReference type="Pfam" id="PF12937">
    <property type="entry name" value="F-box-like"/>
    <property type="match status" value="1"/>
</dbReference>
<dbReference type="Proteomes" id="UP000813444">
    <property type="component" value="Unassembled WGS sequence"/>
</dbReference>
<dbReference type="AlphaFoldDB" id="A0A8K0SJJ0"/>
<organism evidence="3 4">
    <name type="scientific">Stachybotrys elegans</name>
    <dbReference type="NCBI Taxonomy" id="80388"/>
    <lineage>
        <taxon>Eukaryota</taxon>
        <taxon>Fungi</taxon>
        <taxon>Dikarya</taxon>
        <taxon>Ascomycota</taxon>
        <taxon>Pezizomycotina</taxon>
        <taxon>Sordariomycetes</taxon>
        <taxon>Hypocreomycetidae</taxon>
        <taxon>Hypocreales</taxon>
        <taxon>Stachybotryaceae</taxon>
        <taxon>Stachybotrys</taxon>
    </lineage>
</organism>
<dbReference type="PROSITE" id="PS50181">
    <property type="entry name" value="FBOX"/>
    <property type="match status" value="1"/>
</dbReference>
<proteinExistence type="predicted"/>
<dbReference type="InterPro" id="IPR032675">
    <property type="entry name" value="LRR_dom_sf"/>
</dbReference>
<keyword evidence="4" id="KW-1185">Reference proteome</keyword>
<evidence type="ECO:0000259" key="2">
    <source>
        <dbReference type="PROSITE" id="PS50181"/>
    </source>
</evidence>
<dbReference type="Gene3D" id="3.80.10.10">
    <property type="entry name" value="Ribonuclease Inhibitor"/>
    <property type="match status" value="1"/>
</dbReference>
<feature type="region of interest" description="Disordered" evidence="1">
    <location>
        <begin position="1"/>
        <end position="37"/>
    </location>
</feature>
<dbReference type="OrthoDB" id="2522477at2759"/>
<dbReference type="InterPro" id="IPR001810">
    <property type="entry name" value="F-box_dom"/>
</dbReference>